<accession>A0A9W3K2U7</accession>
<protein>
    <submittedName>
        <fullName evidence="3">Major facilitator transporter</fullName>
    </submittedName>
</protein>
<dbReference type="EMBL" id="CP003774">
    <property type="protein sequence ID" value="AFQ47707.1"/>
    <property type="molecule type" value="Genomic_DNA"/>
</dbReference>
<proteinExistence type="predicted"/>
<reference evidence="3 4" key="1">
    <citation type="journal article" date="2012" name="J. Bacteriol.">
        <title>Complete Genome Sequence of Burkholderia sp. Strain GG4, a Betaproteobacterium That Reduces 3-Oxo-N-Acylhomoserine Lactones and Produces Different N-Acylhomoserine Lactones.</title>
        <authorList>
            <person name="Hong K.W."/>
            <person name="Koh C.L."/>
            <person name="Sam C.K."/>
            <person name="Yin W.F."/>
            <person name="Chan K.G."/>
        </authorList>
    </citation>
    <scope>NUCLEOTIDE SEQUENCE [LARGE SCALE GENOMIC DNA]</scope>
    <source>
        <strain evidence="3 4">GG4</strain>
    </source>
</reference>
<evidence type="ECO:0000256" key="1">
    <source>
        <dbReference type="SAM" id="MobiDB-lite"/>
    </source>
</evidence>
<keyword evidence="2" id="KW-0472">Membrane</keyword>
<evidence type="ECO:0000313" key="4">
    <source>
        <dbReference type="Proteomes" id="UP000032866"/>
    </source>
</evidence>
<name>A0A9W3K2U7_BURCE</name>
<keyword evidence="2" id="KW-1133">Transmembrane helix</keyword>
<organism evidence="3 4">
    <name type="scientific">Burkholderia cepacia GG4</name>
    <dbReference type="NCBI Taxonomy" id="1009846"/>
    <lineage>
        <taxon>Bacteria</taxon>
        <taxon>Pseudomonadati</taxon>
        <taxon>Pseudomonadota</taxon>
        <taxon>Betaproteobacteria</taxon>
        <taxon>Burkholderiales</taxon>
        <taxon>Burkholderiaceae</taxon>
        <taxon>Burkholderia</taxon>
        <taxon>Burkholderia cepacia complex</taxon>
    </lineage>
</organism>
<keyword evidence="2" id="KW-0812">Transmembrane</keyword>
<sequence length="77" mass="7608">MTATGSIVGVAVASGLYALVSLACMLALLNRTGYRADELSTAECSDAAEWGAESAGAEHPAGAAAQPDDRGTLKPAG</sequence>
<gene>
    <name evidence="3" type="ORF">GEM_1270</name>
</gene>
<feature type="compositionally biased region" description="Low complexity" evidence="1">
    <location>
        <begin position="49"/>
        <end position="65"/>
    </location>
</feature>
<feature type="region of interest" description="Disordered" evidence="1">
    <location>
        <begin position="49"/>
        <end position="77"/>
    </location>
</feature>
<feature type="transmembrane region" description="Helical" evidence="2">
    <location>
        <begin position="6"/>
        <end position="29"/>
    </location>
</feature>
<evidence type="ECO:0000256" key="2">
    <source>
        <dbReference type="SAM" id="Phobius"/>
    </source>
</evidence>
<evidence type="ECO:0000313" key="3">
    <source>
        <dbReference type="EMBL" id="AFQ47707.1"/>
    </source>
</evidence>
<feature type="compositionally biased region" description="Basic and acidic residues" evidence="1">
    <location>
        <begin position="67"/>
        <end position="77"/>
    </location>
</feature>
<dbReference type="KEGG" id="bct:GEM_1270"/>
<dbReference type="Proteomes" id="UP000032866">
    <property type="component" value="Chromosome 1"/>
</dbReference>
<dbReference type="AlphaFoldDB" id="A0A9W3K2U7"/>